<reference evidence="1 2" key="1">
    <citation type="journal article" date="2022" name="New Phytol.">
        <title>Ecological generalism drives hyperdiversity of secondary metabolite gene clusters in xylarialean endophytes.</title>
        <authorList>
            <person name="Franco M.E.E."/>
            <person name="Wisecaver J.H."/>
            <person name="Arnold A.E."/>
            <person name="Ju Y.M."/>
            <person name="Slot J.C."/>
            <person name="Ahrendt S."/>
            <person name="Moore L.P."/>
            <person name="Eastman K.E."/>
            <person name="Scott K."/>
            <person name="Konkel Z."/>
            <person name="Mondo S.J."/>
            <person name="Kuo A."/>
            <person name="Hayes R.D."/>
            <person name="Haridas S."/>
            <person name="Andreopoulos B."/>
            <person name="Riley R."/>
            <person name="LaButti K."/>
            <person name="Pangilinan J."/>
            <person name="Lipzen A."/>
            <person name="Amirebrahimi M."/>
            <person name="Yan J."/>
            <person name="Adam C."/>
            <person name="Keymanesh K."/>
            <person name="Ng V."/>
            <person name="Louie K."/>
            <person name="Northen T."/>
            <person name="Drula E."/>
            <person name="Henrissat B."/>
            <person name="Hsieh H.M."/>
            <person name="Youens-Clark K."/>
            <person name="Lutzoni F."/>
            <person name="Miadlikowska J."/>
            <person name="Eastwood D.C."/>
            <person name="Hamelin R.C."/>
            <person name="Grigoriev I.V."/>
            <person name="U'Ren J.M."/>
        </authorList>
    </citation>
    <scope>NUCLEOTIDE SEQUENCE [LARGE SCALE GENOMIC DNA]</scope>
    <source>
        <strain evidence="1 2">ER1909</strain>
    </source>
</reference>
<organism evidence="1 2">
    <name type="scientific">Hypoxylon rubiginosum</name>
    <dbReference type="NCBI Taxonomy" id="110542"/>
    <lineage>
        <taxon>Eukaryota</taxon>
        <taxon>Fungi</taxon>
        <taxon>Dikarya</taxon>
        <taxon>Ascomycota</taxon>
        <taxon>Pezizomycotina</taxon>
        <taxon>Sordariomycetes</taxon>
        <taxon>Xylariomycetidae</taxon>
        <taxon>Xylariales</taxon>
        <taxon>Hypoxylaceae</taxon>
        <taxon>Hypoxylon</taxon>
    </lineage>
</organism>
<dbReference type="Proteomes" id="UP001497680">
    <property type="component" value="Unassembled WGS sequence"/>
</dbReference>
<name>A0ACC0D4I5_9PEZI</name>
<comment type="caution">
    <text evidence="1">The sequence shown here is derived from an EMBL/GenBank/DDBJ whole genome shotgun (WGS) entry which is preliminary data.</text>
</comment>
<gene>
    <name evidence="1" type="ORF">F4821DRAFT_277700</name>
</gene>
<evidence type="ECO:0000313" key="1">
    <source>
        <dbReference type="EMBL" id="KAI6087488.1"/>
    </source>
</evidence>
<protein>
    <submittedName>
        <fullName evidence="1">Cytochrome P450</fullName>
    </submittedName>
</protein>
<evidence type="ECO:0000313" key="2">
    <source>
        <dbReference type="Proteomes" id="UP001497680"/>
    </source>
</evidence>
<proteinExistence type="predicted"/>
<sequence>MGFIRRLESSSRPRLPPGPKPLPLIGNLHQLMRTSRYQWLQFQRWASTYGPVTYLSAAGQPLVVLSTQAAAYDLLAKRGARYSDRPRLIVAVEIATRNLHGSMRPFNNRWLQMHKLMAPLLSPAAANRYRPVQHMESRQLLVDLVEGYDREGERGQDFWPLVERTTASAIYALLYSYRLRSGHDKALRDAHLVQGNFSRAGKMGAYLVDLFPSLNHLPRALAPWKAEGDALFKMEADMHTKNFEKGLANPGWNLCKQFRDSCEASGVSAFETAWTIGDVGLAGLDTSAIILEWFVVACVAHGKRFVATARRALDDVVGCERLPTYEDRPRLVYIDAIVQELLRWRPVSPAGVPHATKHEDSYMGFRIPAGSTVIPNFWAITRDESVFGADPDAFVPERWLDINADGNGKLRSLPQTSFGFGRRSCPGRHVALNGLFVVVAHLLWAFDIEAVAGCEVDDTDWVDGVLVKPRHFKAVFRPRGPWLSGEY</sequence>
<accession>A0ACC0D4I5</accession>
<keyword evidence="2" id="KW-1185">Reference proteome</keyword>
<dbReference type="EMBL" id="MU394307">
    <property type="protein sequence ID" value="KAI6087488.1"/>
    <property type="molecule type" value="Genomic_DNA"/>
</dbReference>